<feature type="region of interest" description="Disordered" evidence="1">
    <location>
        <begin position="1"/>
        <end position="53"/>
    </location>
</feature>
<dbReference type="PANTHER" id="PTHR47567">
    <property type="entry name" value="MITOCHONDRIAL SUBSTRATE/SOLUTE CARRIER"/>
    <property type="match status" value="1"/>
</dbReference>
<reference evidence="2" key="2">
    <citation type="submission" date="2013-10" db="EMBL/GenBank/DDBJ databases">
        <authorList>
            <person name="Aslett M."/>
        </authorList>
    </citation>
    <scope>NUCLEOTIDE SEQUENCE</scope>
    <source>
        <strain evidence="2">Houghton</strain>
    </source>
</reference>
<name>U6GZ76_EIMAC</name>
<dbReference type="PANTHER" id="PTHR47567:SF1">
    <property type="entry name" value="NAD-DEPENDENT EPIMERASE_DEHYDRATASE DOMAIN-CONTAINING PROTEIN"/>
    <property type="match status" value="1"/>
</dbReference>
<organism evidence="2 3">
    <name type="scientific">Eimeria acervulina</name>
    <name type="common">Coccidian parasite</name>
    <dbReference type="NCBI Taxonomy" id="5801"/>
    <lineage>
        <taxon>Eukaryota</taxon>
        <taxon>Sar</taxon>
        <taxon>Alveolata</taxon>
        <taxon>Apicomplexa</taxon>
        <taxon>Conoidasida</taxon>
        <taxon>Coccidia</taxon>
        <taxon>Eucoccidiorida</taxon>
        <taxon>Eimeriorina</taxon>
        <taxon>Eimeriidae</taxon>
        <taxon>Eimeria</taxon>
    </lineage>
</organism>
<keyword evidence="3" id="KW-1185">Reference proteome</keyword>
<protein>
    <submittedName>
        <fullName evidence="2">Mitochondrial carrier domain-containing protein, putative</fullName>
    </submittedName>
</protein>
<dbReference type="RefSeq" id="XP_013247098.1">
    <property type="nucleotide sequence ID" value="XM_013391644.1"/>
</dbReference>
<dbReference type="VEuPathDB" id="ToxoDB:EAH_00044740"/>
<evidence type="ECO:0000313" key="2">
    <source>
        <dbReference type="EMBL" id="CDI83839.1"/>
    </source>
</evidence>
<feature type="compositionally biased region" description="Low complexity" evidence="1">
    <location>
        <begin position="15"/>
        <end position="51"/>
    </location>
</feature>
<dbReference type="Proteomes" id="UP000018050">
    <property type="component" value="Unassembled WGS sequence"/>
</dbReference>
<dbReference type="AlphaFoldDB" id="U6GZ76"/>
<evidence type="ECO:0000256" key="1">
    <source>
        <dbReference type="SAM" id="MobiDB-lite"/>
    </source>
</evidence>
<reference evidence="2" key="1">
    <citation type="submission" date="2013-10" db="EMBL/GenBank/DDBJ databases">
        <title>Genomic analysis of the causative agents of coccidiosis in chickens.</title>
        <authorList>
            <person name="Reid A.J."/>
            <person name="Blake D."/>
            <person name="Billington K."/>
            <person name="Browne H."/>
            <person name="Dunn M."/>
            <person name="Hung S."/>
            <person name="Kawahara F."/>
            <person name="Miranda-Saavedra D."/>
            <person name="Mourier T."/>
            <person name="Nagra H."/>
            <person name="Otto T.D."/>
            <person name="Rawlings N."/>
            <person name="Sanchez A."/>
            <person name="Sanders M."/>
            <person name="Subramaniam C."/>
            <person name="Tay Y."/>
            <person name="Dear P."/>
            <person name="Doerig C."/>
            <person name="Gruber A."/>
            <person name="Parkinson J."/>
            <person name="Shirley M."/>
            <person name="Wan K.L."/>
            <person name="Berriman M."/>
            <person name="Tomley F."/>
            <person name="Pain A."/>
        </authorList>
    </citation>
    <scope>NUCLEOTIDE SEQUENCE</scope>
    <source>
        <strain evidence="2">Houghton</strain>
    </source>
</reference>
<dbReference type="EMBL" id="HG673502">
    <property type="protein sequence ID" value="CDI83839.1"/>
    <property type="molecule type" value="Genomic_DNA"/>
</dbReference>
<gene>
    <name evidence="2" type="ORF">EAH_00044740</name>
</gene>
<dbReference type="OrthoDB" id="409948at2759"/>
<dbReference type="GeneID" id="25272544"/>
<accession>U6GZ76</accession>
<evidence type="ECO:0000313" key="3">
    <source>
        <dbReference type="Proteomes" id="UP000018050"/>
    </source>
</evidence>
<sequence>MDKMKSAESALTPRSSSSNNNDNNSNNNSSSSSSTHPQQQQQQQQQQQKQQDVWGGIPRFYRGVLPALVQSPLSRFGDTASNVGVLALLNSYPQTKDISIAAQTALASCAAAAWRLFLMPIDGLGGPGRHQNRFMGATVCSSLFRKVPLSGF</sequence>
<proteinExistence type="predicted"/>